<evidence type="ECO:0000313" key="2">
    <source>
        <dbReference type="Proteomes" id="UP001145072"/>
    </source>
</evidence>
<dbReference type="NCBIfam" id="NF040878">
    <property type="entry name" value="SE1561_fam"/>
    <property type="match status" value="1"/>
</dbReference>
<reference evidence="1" key="1">
    <citation type="submission" date="2022-06" db="EMBL/GenBank/DDBJ databases">
        <title>Aquibacillus sp. a new bacterium isolated from soil saline samples.</title>
        <authorList>
            <person name="Galisteo C."/>
            <person name="De La Haba R."/>
            <person name="Sanchez-Porro C."/>
            <person name="Ventosa A."/>
        </authorList>
    </citation>
    <scope>NUCLEOTIDE SEQUENCE</scope>
    <source>
        <strain evidence="1">JCM 12387</strain>
    </source>
</reference>
<dbReference type="EMBL" id="JAMQJZ010000013">
    <property type="protein sequence ID" value="MDC3421726.1"/>
    <property type="molecule type" value="Genomic_DNA"/>
</dbReference>
<sequence length="49" mass="5694">MEQQQKIQQLKAHLEGFLLQLDNLDPSKASVEDIDQLIKIIESMEEDLQ</sequence>
<accession>A0A9X3WQF9</accession>
<gene>
    <name evidence="1" type="ORF">NC661_15240</name>
</gene>
<dbReference type="InterPro" id="IPR047670">
    <property type="entry name" value="YfjT-like"/>
</dbReference>
<comment type="caution">
    <text evidence="1">The sequence shown here is derived from an EMBL/GenBank/DDBJ whole genome shotgun (WGS) entry which is preliminary data.</text>
</comment>
<organism evidence="1 2">
    <name type="scientific">Aquibacillus koreensis</name>
    <dbReference type="NCBI Taxonomy" id="279446"/>
    <lineage>
        <taxon>Bacteria</taxon>
        <taxon>Bacillati</taxon>
        <taxon>Bacillota</taxon>
        <taxon>Bacilli</taxon>
        <taxon>Bacillales</taxon>
        <taxon>Bacillaceae</taxon>
        <taxon>Aquibacillus</taxon>
    </lineage>
</organism>
<dbReference type="RefSeq" id="WP_259866033.1">
    <property type="nucleotide sequence ID" value="NZ_JAMQJZ010000013.1"/>
</dbReference>
<name>A0A9X3WQF9_9BACI</name>
<dbReference type="Proteomes" id="UP001145072">
    <property type="component" value="Unassembled WGS sequence"/>
</dbReference>
<dbReference type="AlphaFoldDB" id="A0A9X3WQF9"/>
<keyword evidence="2" id="KW-1185">Reference proteome</keyword>
<protein>
    <submittedName>
        <fullName evidence="1">SE1561 family protein</fullName>
    </submittedName>
</protein>
<evidence type="ECO:0000313" key="1">
    <source>
        <dbReference type="EMBL" id="MDC3421726.1"/>
    </source>
</evidence>
<proteinExistence type="predicted"/>